<evidence type="ECO:0000256" key="1">
    <source>
        <dbReference type="SAM" id="MobiDB-lite"/>
    </source>
</evidence>
<dbReference type="Proteomes" id="UP000041254">
    <property type="component" value="Unassembled WGS sequence"/>
</dbReference>
<feature type="region of interest" description="Disordered" evidence="1">
    <location>
        <begin position="1"/>
        <end position="103"/>
    </location>
</feature>
<dbReference type="VEuPathDB" id="CryptoDB:Vbra_9320"/>
<dbReference type="AlphaFoldDB" id="A0A0G4FLV1"/>
<reference evidence="2 3" key="1">
    <citation type="submission" date="2014-11" db="EMBL/GenBank/DDBJ databases">
        <authorList>
            <person name="Zhu J."/>
            <person name="Qi W."/>
            <person name="Song R."/>
        </authorList>
    </citation>
    <scope>NUCLEOTIDE SEQUENCE [LARGE SCALE GENOMIC DNA]</scope>
</reference>
<feature type="compositionally biased region" description="Acidic residues" evidence="1">
    <location>
        <begin position="93"/>
        <end position="103"/>
    </location>
</feature>
<dbReference type="EMBL" id="CDMY01000463">
    <property type="protein sequence ID" value="CEM14997.1"/>
    <property type="molecule type" value="Genomic_DNA"/>
</dbReference>
<name>A0A0G4FLV1_VITBC</name>
<organism evidence="2 3">
    <name type="scientific">Vitrella brassicaformis (strain CCMP3155)</name>
    <dbReference type="NCBI Taxonomy" id="1169540"/>
    <lineage>
        <taxon>Eukaryota</taxon>
        <taxon>Sar</taxon>
        <taxon>Alveolata</taxon>
        <taxon>Colpodellida</taxon>
        <taxon>Vitrellaceae</taxon>
        <taxon>Vitrella</taxon>
    </lineage>
</organism>
<feature type="compositionally biased region" description="Basic residues" evidence="1">
    <location>
        <begin position="42"/>
        <end position="52"/>
    </location>
</feature>
<accession>A0A0G4FLV1</accession>
<protein>
    <submittedName>
        <fullName evidence="2">Uncharacterized protein</fullName>
    </submittedName>
</protein>
<feature type="region of interest" description="Disordered" evidence="1">
    <location>
        <begin position="311"/>
        <end position="330"/>
    </location>
</feature>
<dbReference type="PhylomeDB" id="A0A0G4FLV1"/>
<feature type="compositionally biased region" description="Basic residues" evidence="1">
    <location>
        <begin position="66"/>
        <end position="79"/>
    </location>
</feature>
<evidence type="ECO:0000313" key="2">
    <source>
        <dbReference type="EMBL" id="CEM14997.1"/>
    </source>
</evidence>
<dbReference type="InParanoid" id="A0A0G4FLV1"/>
<sequence length="864" mass="92574">MDHGVDNDGEEEKSSGEDEAMAGNVSSSSSEEGSDWEDIARGKKGAAAKKKQRLDASGRAAGVAVAKRRAAKAKGRGRGMAKAEAAATVGEDQREEGENAEGADGDVDMEARQVFEAKNALPPPNTDVEHNRLQVVERQCRVWTSMVLRNTKMQVDNAKGTATAQLNQTVEKLEIIGDGINKTKSTNLSRVSLRVWMGCPRPCGSVMTTASLRNHTPYQTGLGGYLGFVSCMASLSCVSMHFSALTSNSAMHPIVELSIPPPDDSIDLLQVRLSACRELRVRHRPCAAMVRLLEALSPTIVTLTLQGSAPSQQEINRTDAKRGRHQRGKMAQRKLVKAMRKGKAAKVELPSNTAPVVFPRLRTATIYNAWGRIADDRNYKLPALKDLIAASLGQLGPLSFIRRASAGLSSLHITHDKDVVAHAEENVTLHDVSNALRCTPAAETLVSLTGRVHLEVRRHQPPLLHPQPPPLSSTIHGFVNVMSASRLQNIQLGVGPGEIQSATDIQSIHCIRTSCLAPNATEDYYRVPTHSERRQGIRGPLPEKPHIRLPITGTAAELGGAVPTFQLFCAQTGEATLEAHARQGAVREAPGLDDLVCGKAKKLTIRPSGASHPLPPYVIGNPASLFPAVESVEVRQGTQGMAFYDGGVGAVLGDLPSLESVTFKRDIRSVAVEGGAGEGIANGPLTICRRATVCLVPAAVGFLSAEAATALTVALGFDVGLAYYRYHDPAHERWEIKWDVYEQAGKGKEPMGRVSRIEISLSAPLYGGPDHEYGMTEEEGKAMCRSLADAVAEAFSLFPCLRSVSLSGSRPRFPLVPEIREAAQGRFVVVSGKKSAVEMRPTRTSSSKGGGVKGKRDKATAKAG</sequence>
<feature type="region of interest" description="Disordered" evidence="1">
    <location>
        <begin position="834"/>
        <end position="864"/>
    </location>
</feature>
<gene>
    <name evidence="2" type="ORF">Vbra_9320</name>
</gene>
<feature type="compositionally biased region" description="Basic and acidic residues" evidence="1">
    <location>
        <begin position="1"/>
        <end position="16"/>
    </location>
</feature>
<evidence type="ECO:0000313" key="3">
    <source>
        <dbReference type="Proteomes" id="UP000041254"/>
    </source>
</evidence>
<proteinExistence type="predicted"/>
<keyword evidence="3" id="KW-1185">Reference proteome</keyword>